<accession>A0A397VW91</accession>
<dbReference type="OrthoDB" id="2393774at2759"/>
<protein>
    <submittedName>
        <fullName evidence="1">Uncharacterized protein</fullName>
    </submittedName>
</protein>
<dbReference type="Proteomes" id="UP000266673">
    <property type="component" value="Unassembled WGS sequence"/>
</dbReference>
<dbReference type="AlphaFoldDB" id="A0A397VW91"/>
<reference evidence="1 2" key="1">
    <citation type="submission" date="2018-06" db="EMBL/GenBank/DDBJ databases">
        <title>Comparative genomics reveals the genomic features of Rhizophagus irregularis, R. cerebriforme, R. diaphanum and Gigaspora rosea, and their symbiotic lifestyle signature.</title>
        <authorList>
            <person name="Morin E."/>
            <person name="San Clemente H."/>
            <person name="Chen E.C.H."/>
            <person name="De La Providencia I."/>
            <person name="Hainaut M."/>
            <person name="Kuo A."/>
            <person name="Kohler A."/>
            <person name="Murat C."/>
            <person name="Tang N."/>
            <person name="Roy S."/>
            <person name="Loubradou J."/>
            <person name="Henrissat B."/>
            <person name="Grigoriev I.V."/>
            <person name="Corradi N."/>
            <person name="Roux C."/>
            <person name="Martin F.M."/>
        </authorList>
    </citation>
    <scope>NUCLEOTIDE SEQUENCE [LARGE SCALE GENOMIC DNA]</scope>
    <source>
        <strain evidence="1 2">DAOM 194757</strain>
    </source>
</reference>
<organism evidence="1 2">
    <name type="scientific">Gigaspora rosea</name>
    <dbReference type="NCBI Taxonomy" id="44941"/>
    <lineage>
        <taxon>Eukaryota</taxon>
        <taxon>Fungi</taxon>
        <taxon>Fungi incertae sedis</taxon>
        <taxon>Mucoromycota</taxon>
        <taxon>Glomeromycotina</taxon>
        <taxon>Glomeromycetes</taxon>
        <taxon>Diversisporales</taxon>
        <taxon>Gigasporaceae</taxon>
        <taxon>Gigaspora</taxon>
    </lineage>
</organism>
<comment type="caution">
    <text evidence="1">The sequence shown here is derived from an EMBL/GenBank/DDBJ whole genome shotgun (WGS) entry which is preliminary data.</text>
</comment>
<gene>
    <name evidence="1" type="ORF">C2G38_2032041</name>
</gene>
<sequence length="146" mass="16691">MLTFQSLRPFQELEHNEVICHATLLRNRFGTASSSFKMAINIALETNSNDELIQMLKNFITIKHQANKDLSRYNANELCDTINEDIKTNNESDKISPLQQQLISQISDPKVTKICGALSKKRLKSFTEALINELILKKLIMVKQVQ</sequence>
<name>A0A397VW91_9GLOM</name>
<evidence type="ECO:0000313" key="1">
    <source>
        <dbReference type="EMBL" id="RIB24253.1"/>
    </source>
</evidence>
<keyword evidence="2" id="KW-1185">Reference proteome</keyword>
<evidence type="ECO:0000313" key="2">
    <source>
        <dbReference type="Proteomes" id="UP000266673"/>
    </source>
</evidence>
<dbReference type="EMBL" id="QKWP01000224">
    <property type="protein sequence ID" value="RIB24253.1"/>
    <property type="molecule type" value="Genomic_DNA"/>
</dbReference>
<proteinExistence type="predicted"/>